<dbReference type="Proteomes" id="UP000215902">
    <property type="component" value="Unassembled WGS sequence"/>
</dbReference>
<comment type="caution">
    <text evidence="2">The sequence shown here is derived from an EMBL/GenBank/DDBJ whole genome shotgun (WGS) entry which is preliminary data.</text>
</comment>
<keyword evidence="3" id="KW-1185">Reference proteome</keyword>
<dbReference type="AlphaFoldDB" id="A0A267GBK8"/>
<feature type="region of interest" description="Disordered" evidence="1">
    <location>
        <begin position="241"/>
        <end position="274"/>
    </location>
</feature>
<accession>A0A267GBK8</accession>
<protein>
    <submittedName>
        <fullName evidence="2">Uncharacterized protein</fullName>
    </submittedName>
</protein>
<evidence type="ECO:0000313" key="3">
    <source>
        <dbReference type="Proteomes" id="UP000215902"/>
    </source>
</evidence>
<reference evidence="2 3" key="1">
    <citation type="submission" date="2017-06" db="EMBL/GenBank/DDBJ databases">
        <title>A platform for efficient transgenesis in Macrostomum lignano, a flatworm model organism for stem cell research.</title>
        <authorList>
            <person name="Berezikov E."/>
        </authorList>
    </citation>
    <scope>NUCLEOTIDE SEQUENCE [LARGE SCALE GENOMIC DNA]</scope>
    <source>
        <strain evidence="2">DV1</strain>
        <tissue evidence="2">Whole organism</tissue>
    </source>
</reference>
<proteinExistence type="predicted"/>
<gene>
    <name evidence="2" type="ORF">BOX15_Mlig031892g2</name>
</gene>
<sequence length="274" mass="31516">MYREYRYREAYLAPINDKTLQMIGDSRVRAACTQTGCLFFVQNRMCSRKICGRVLRCCIFEVRGVSRSVIGSFNKILEGYFPEYKQRKVHDAKGVKARISFNEWTPDNTKLFYMCQRFGLGRGALADVVLDGPCGGLLEDWQTYHTGLMDMIADVPRSAWMAGKRESEGLYTSSFGNCINYQPTLFRRACKNKTYRGRKDFQQTTERLPNMNYFSDPEYMDRLIDPLRVETLRQKEALLEAERHSHKTMMPGYSTDDKPAAADKNKSAETGGTN</sequence>
<dbReference type="EMBL" id="NIVC01000459">
    <property type="protein sequence ID" value="PAA82689.1"/>
    <property type="molecule type" value="Genomic_DNA"/>
</dbReference>
<organism evidence="2 3">
    <name type="scientific">Macrostomum lignano</name>
    <dbReference type="NCBI Taxonomy" id="282301"/>
    <lineage>
        <taxon>Eukaryota</taxon>
        <taxon>Metazoa</taxon>
        <taxon>Spiralia</taxon>
        <taxon>Lophotrochozoa</taxon>
        <taxon>Platyhelminthes</taxon>
        <taxon>Rhabditophora</taxon>
        <taxon>Macrostomorpha</taxon>
        <taxon>Macrostomida</taxon>
        <taxon>Macrostomidae</taxon>
        <taxon>Macrostomum</taxon>
    </lineage>
</organism>
<name>A0A267GBK8_9PLAT</name>
<evidence type="ECO:0000313" key="2">
    <source>
        <dbReference type="EMBL" id="PAA82689.1"/>
    </source>
</evidence>
<evidence type="ECO:0000256" key="1">
    <source>
        <dbReference type="SAM" id="MobiDB-lite"/>
    </source>
</evidence>
<feature type="compositionally biased region" description="Basic and acidic residues" evidence="1">
    <location>
        <begin position="255"/>
        <end position="267"/>
    </location>
</feature>